<name>A0A1G2SYY4_9BACT</name>
<dbReference type="EMBL" id="MHVH01000005">
    <property type="protein sequence ID" value="OHA90257.1"/>
    <property type="molecule type" value="Genomic_DNA"/>
</dbReference>
<dbReference type="GO" id="GO:0009002">
    <property type="term" value="F:serine-type D-Ala-D-Ala carboxypeptidase activity"/>
    <property type="evidence" value="ECO:0007669"/>
    <property type="project" value="InterPro"/>
</dbReference>
<protein>
    <recommendedName>
        <fullName evidence="1">Peptidase S11 D-alanyl-D-alanine carboxypeptidase A N-terminal domain-containing protein</fullName>
    </recommendedName>
</protein>
<reference evidence="2 3" key="1">
    <citation type="journal article" date="2016" name="Nat. Commun.">
        <title>Thousands of microbial genomes shed light on interconnected biogeochemical processes in an aquifer system.</title>
        <authorList>
            <person name="Anantharaman K."/>
            <person name="Brown C.T."/>
            <person name="Hug L.A."/>
            <person name="Sharon I."/>
            <person name="Castelle C.J."/>
            <person name="Probst A.J."/>
            <person name="Thomas B.C."/>
            <person name="Singh A."/>
            <person name="Wilkins M.J."/>
            <person name="Karaoz U."/>
            <person name="Brodie E.L."/>
            <person name="Williams K.H."/>
            <person name="Hubbard S.S."/>
            <person name="Banfield J.F."/>
        </authorList>
    </citation>
    <scope>NUCLEOTIDE SEQUENCE [LARGE SCALE GENOMIC DNA]</scope>
</reference>
<proteinExistence type="predicted"/>
<dbReference type="PANTHER" id="PTHR21581:SF6">
    <property type="entry name" value="TRAFFICKING PROTEIN PARTICLE COMPLEX SUBUNIT 12"/>
    <property type="match status" value="1"/>
</dbReference>
<organism evidence="2 3">
    <name type="scientific">Candidatus Zambryskibacteria bacterium RIFCSPHIGHO2_01_FULL_46_25</name>
    <dbReference type="NCBI Taxonomy" id="1802738"/>
    <lineage>
        <taxon>Bacteria</taxon>
        <taxon>Candidatus Zambryskiibacteriota</taxon>
    </lineage>
</organism>
<dbReference type="GO" id="GO:0006508">
    <property type="term" value="P:proteolysis"/>
    <property type="evidence" value="ECO:0007669"/>
    <property type="project" value="InterPro"/>
</dbReference>
<dbReference type="SUPFAM" id="SSF56601">
    <property type="entry name" value="beta-lactamase/transpeptidase-like"/>
    <property type="match status" value="1"/>
</dbReference>
<dbReference type="InterPro" id="IPR001967">
    <property type="entry name" value="Peptidase_S11_N"/>
</dbReference>
<dbReference type="Pfam" id="PF00768">
    <property type="entry name" value="Peptidase_S11"/>
    <property type="match status" value="1"/>
</dbReference>
<evidence type="ECO:0000313" key="3">
    <source>
        <dbReference type="Proteomes" id="UP000178107"/>
    </source>
</evidence>
<dbReference type="PANTHER" id="PTHR21581">
    <property type="entry name" value="D-ALANYL-D-ALANINE CARBOXYPEPTIDASE"/>
    <property type="match status" value="1"/>
</dbReference>
<dbReference type="Gene3D" id="3.40.710.10">
    <property type="entry name" value="DD-peptidase/beta-lactamase superfamily"/>
    <property type="match status" value="1"/>
</dbReference>
<sequence length="319" mass="35265">MERKMIKKFFKNRELEIKFFVFLAMGLSLLLLVSYVLGSKIERGDNSVGTGLVQSRFPEMMLKAKAAYVYDARTKTVLYAKNENTRMPLASLTKVMSALVAKELSPDYSTVTISRSALDTDGDSGLRPGEKWRLKDILDFSLVASSNDGMRAVALALGALEQSDASDEEIIGEFVSRMNRKAAEIDLKNTYFRNETGLDETEFKGGAYGTARDMSSLMEYILLYHPDLLEATQEVSMFALSLDDYRHEAKNTNPLAGRIPGLVASKTGFTNTAGGNLALIFDPELGRPIVVTILGSTEEGRFEDAQTLINATLKHLNEN</sequence>
<accession>A0A1G2SYY4</accession>
<comment type="caution">
    <text evidence="2">The sequence shown here is derived from an EMBL/GenBank/DDBJ whole genome shotgun (WGS) entry which is preliminary data.</text>
</comment>
<evidence type="ECO:0000313" key="2">
    <source>
        <dbReference type="EMBL" id="OHA90257.1"/>
    </source>
</evidence>
<dbReference type="Proteomes" id="UP000178107">
    <property type="component" value="Unassembled WGS sequence"/>
</dbReference>
<dbReference type="AlphaFoldDB" id="A0A1G2SYY4"/>
<evidence type="ECO:0000259" key="1">
    <source>
        <dbReference type="Pfam" id="PF00768"/>
    </source>
</evidence>
<feature type="domain" description="Peptidase S11 D-alanyl-D-alanine carboxypeptidase A N-terminal" evidence="1">
    <location>
        <begin position="61"/>
        <end position="278"/>
    </location>
</feature>
<gene>
    <name evidence="2" type="ORF">A2838_01475</name>
</gene>
<dbReference type="InterPro" id="IPR012338">
    <property type="entry name" value="Beta-lactam/transpept-like"/>
</dbReference>